<evidence type="ECO:0000256" key="4">
    <source>
        <dbReference type="SAM" id="MobiDB-lite"/>
    </source>
</evidence>
<dbReference type="Proteomes" id="UP000018467">
    <property type="component" value="Unassembled WGS sequence"/>
</dbReference>
<dbReference type="eggNOG" id="KOG4687">
    <property type="taxonomic scope" value="Eukaryota"/>
</dbReference>
<comment type="similarity">
    <text evidence="1">Belongs to the CCDC149 family.</text>
</comment>
<dbReference type="PANTHER" id="PTHR21682">
    <property type="entry name" value="COILED-COIL DOMAIN-CONTAINING PROTEIN 149"/>
    <property type="match status" value="1"/>
</dbReference>
<accession>W5K4N0</accession>
<reference evidence="6" key="1">
    <citation type="submission" date="2013-03" db="EMBL/GenBank/DDBJ databases">
        <authorList>
            <person name="Jeffery W."/>
            <person name="Warren W."/>
            <person name="Wilson R.K."/>
        </authorList>
    </citation>
    <scope>NUCLEOTIDE SEQUENCE</scope>
    <source>
        <strain evidence="6">female</strain>
    </source>
</reference>
<organism evidence="5 6">
    <name type="scientific">Astyanax mexicanus</name>
    <name type="common">Blind cave fish</name>
    <name type="synonym">Astyanax fasciatus mexicanus</name>
    <dbReference type="NCBI Taxonomy" id="7994"/>
    <lineage>
        <taxon>Eukaryota</taxon>
        <taxon>Metazoa</taxon>
        <taxon>Chordata</taxon>
        <taxon>Craniata</taxon>
        <taxon>Vertebrata</taxon>
        <taxon>Euteleostomi</taxon>
        <taxon>Actinopterygii</taxon>
        <taxon>Neopterygii</taxon>
        <taxon>Teleostei</taxon>
        <taxon>Ostariophysi</taxon>
        <taxon>Characiformes</taxon>
        <taxon>Characoidei</taxon>
        <taxon>Acestrorhamphidae</taxon>
        <taxon>Acestrorhamphinae</taxon>
        <taxon>Astyanax</taxon>
    </lineage>
</organism>
<evidence type="ECO:0000256" key="3">
    <source>
        <dbReference type="SAM" id="Coils"/>
    </source>
</evidence>
<proteinExistence type="inferred from homology"/>
<feature type="region of interest" description="Disordered" evidence="4">
    <location>
        <begin position="352"/>
        <end position="392"/>
    </location>
</feature>
<evidence type="ECO:0000256" key="2">
    <source>
        <dbReference type="ARBA" id="ARBA00023054"/>
    </source>
</evidence>
<reference evidence="6" key="2">
    <citation type="journal article" date="2014" name="Nat. Commun.">
        <title>The cavefish genome reveals candidate genes for eye loss.</title>
        <authorList>
            <person name="McGaugh S.E."/>
            <person name="Gross J.B."/>
            <person name="Aken B."/>
            <person name="Blin M."/>
            <person name="Borowsky R."/>
            <person name="Chalopin D."/>
            <person name="Hinaux H."/>
            <person name="Jeffery W.R."/>
            <person name="Keene A."/>
            <person name="Ma L."/>
            <person name="Minx P."/>
            <person name="Murphy D."/>
            <person name="O'Quin K.E."/>
            <person name="Retaux S."/>
            <person name="Rohner N."/>
            <person name="Searle S.M."/>
            <person name="Stahl B.A."/>
            <person name="Tabin C."/>
            <person name="Volff J.N."/>
            <person name="Yoshizawa M."/>
            <person name="Warren W.C."/>
        </authorList>
    </citation>
    <scope>NUCLEOTIDE SEQUENCE [LARGE SCALE GENOMIC DNA]</scope>
    <source>
        <strain evidence="6">female</strain>
    </source>
</reference>
<dbReference type="InterPro" id="IPR019179">
    <property type="entry name" value="CC149"/>
</dbReference>
<feature type="coiled-coil region" evidence="3">
    <location>
        <begin position="31"/>
        <end position="200"/>
    </location>
</feature>
<reference evidence="5" key="3">
    <citation type="submission" date="2025-08" db="UniProtKB">
        <authorList>
            <consortium name="Ensembl"/>
        </authorList>
    </citation>
    <scope>IDENTIFICATION</scope>
</reference>
<dbReference type="HOGENOM" id="CLU_016190_3_0_1"/>
<dbReference type="Bgee" id="ENSAMXG00000002481">
    <property type="expression patterns" value="Expressed in ovary and 4 other cell types or tissues"/>
</dbReference>
<evidence type="ECO:0000313" key="6">
    <source>
        <dbReference type="Proteomes" id="UP000018467"/>
    </source>
</evidence>
<evidence type="ECO:0000256" key="1">
    <source>
        <dbReference type="ARBA" id="ARBA00005872"/>
    </source>
</evidence>
<reference evidence="5" key="4">
    <citation type="submission" date="2025-09" db="UniProtKB">
        <authorList>
            <consortium name="Ensembl"/>
        </authorList>
    </citation>
    <scope>IDENTIFICATION</scope>
</reference>
<dbReference type="Pfam" id="PF09789">
    <property type="entry name" value="CC149"/>
    <property type="match status" value="1"/>
</dbReference>
<name>W5K4N0_ASTMX</name>
<dbReference type="PANTHER" id="PTHR21682:SF2">
    <property type="entry name" value="COILED-COIL DOMAIN-CONTAINING PROTEIN 149"/>
    <property type="match status" value="1"/>
</dbReference>
<evidence type="ECO:0000313" key="5">
    <source>
        <dbReference type="Ensembl" id="ENSAMXP00000002541.2"/>
    </source>
</evidence>
<sequence length="567" mass="63559">MPNSVTVDPARRSESDWQGLVSEFLICKRKLESKKEALLILSKELDTCQQERDQYKLMANQLRERHQGLKKKYRELIDGDPTLPPEKRNQVNLAQLLRDSRERSKQLADEVKELTQRLTEAQGDNKLLRMTITKQRLGDDEVGVRHFPAHEREDLVRQLEEAGLQRAELEYNLKVVSDELEDVKAERTVFQEKADRLNLELNHILGGRGKRIIDVDALCMENRYLHERLKQVQEEVSLLKTNIMKYKTALDRRKNVKTSGTSNSGALTGVLSAKQVEDLLFDDGRCSLPATPQSISDLKSLATALLETIHEKNLIIQHQRQTNRILGNRVEELERKLKTLEVSGLWSLPDDRTGSGGISSWEQDTAGDDSFLNVWPGSRPSPDGGGDKVETPVTSEQEEEIVSGGPEIMRQAQEQPGAEIEACRRVDPDAELRNITEPGPIVEQRPVVEEGEVVEGDSSLNVEEGEDAAMSLVSPLSYCSDDAPSLGLTRIFSYADERNLSEGLSCHSFEELSSATTNPADTLLEKVSSSASVAKESIQPNHSPCLQEWNLDHQSKKIDCCHNESVA</sequence>
<protein>
    <submittedName>
        <fullName evidence="5">Coiled-coil domain containing 149a</fullName>
    </submittedName>
</protein>
<dbReference type="AlphaFoldDB" id="W5K4N0"/>
<dbReference type="GeneTree" id="ENSGT00390000015958"/>
<keyword evidence="6" id="KW-1185">Reference proteome</keyword>
<feature type="coiled-coil region" evidence="3">
    <location>
        <begin position="316"/>
        <end position="343"/>
    </location>
</feature>
<keyword evidence="2 3" id="KW-0175">Coiled coil</keyword>
<dbReference type="Ensembl" id="ENSAMXT00000002541.2">
    <property type="protein sequence ID" value="ENSAMXP00000002541.2"/>
    <property type="gene ID" value="ENSAMXG00000002481.2"/>
</dbReference>